<sequence length="161" mass="17629">MSLDRFLGLISGEDACNEIDSIDSVLTRADLALSISGWRMTDEVFMLKGGQGLYGWSRGHRGSLVKGAQDCNDFGEGQSSVLQRRCQLMLGLEVRPYRDENLFEVEFRNDLMDSPPAVDWKVMLVVVAVTVDEEEIISQSMGAGEDEGEGEADEGNCNGGD</sequence>
<gene>
    <name evidence="2" type="ORF">PPACK8108_LOCUS8264</name>
</gene>
<proteinExistence type="predicted"/>
<protein>
    <submittedName>
        <fullName evidence="2">Uncharacterized protein</fullName>
    </submittedName>
</protein>
<name>A0AAV0AUD8_PHAPC</name>
<feature type="compositionally biased region" description="Acidic residues" evidence="1">
    <location>
        <begin position="144"/>
        <end position="154"/>
    </location>
</feature>
<evidence type="ECO:0000313" key="2">
    <source>
        <dbReference type="EMBL" id="CAH7673410.1"/>
    </source>
</evidence>
<comment type="caution">
    <text evidence="2">The sequence shown here is derived from an EMBL/GenBank/DDBJ whole genome shotgun (WGS) entry which is preliminary data.</text>
</comment>
<dbReference type="EMBL" id="CALTRL010001688">
    <property type="protein sequence ID" value="CAH7673410.1"/>
    <property type="molecule type" value="Genomic_DNA"/>
</dbReference>
<evidence type="ECO:0000256" key="1">
    <source>
        <dbReference type="SAM" id="MobiDB-lite"/>
    </source>
</evidence>
<organism evidence="2 3">
    <name type="scientific">Phakopsora pachyrhizi</name>
    <name type="common">Asian soybean rust disease fungus</name>
    <dbReference type="NCBI Taxonomy" id="170000"/>
    <lineage>
        <taxon>Eukaryota</taxon>
        <taxon>Fungi</taxon>
        <taxon>Dikarya</taxon>
        <taxon>Basidiomycota</taxon>
        <taxon>Pucciniomycotina</taxon>
        <taxon>Pucciniomycetes</taxon>
        <taxon>Pucciniales</taxon>
        <taxon>Phakopsoraceae</taxon>
        <taxon>Phakopsora</taxon>
    </lineage>
</organism>
<dbReference type="Proteomes" id="UP001153365">
    <property type="component" value="Unassembled WGS sequence"/>
</dbReference>
<accession>A0AAV0AUD8</accession>
<dbReference type="AlphaFoldDB" id="A0AAV0AUD8"/>
<evidence type="ECO:0000313" key="3">
    <source>
        <dbReference type="Proteomes" id="UP001153365"/>
    </source>
</evidence>
<keyword evidence="3" id="KW-1185">Reference proteome</keyword>
<feature type="region of interest" description="Disordered" evidence="1">
    <location>
        <begin position="139"/>
        <end position="161"/>
    </location>
</feature>
<reference evidence="2" key="1">
    <citation type="submission" date="2022-06" db="EMBL/GenBank/DDBJ databases">
        <authorList>
            <consortium name="SYNGENTA / RWTH Aachen University"/>
        </authorList>
    </citation>
    <scope>NUCLEOTIDE SEQUENCE</scope>
</reference>